<dbReference type="GeneID" id="20227166"/>
<evidence type="ECO:0000313" key="1">
    <source>
        <dbReference type="EMBL" id="EGB02320.1"/>
    </source>
</evidence>
<dbReference type="Proteomes" id="UP000002729">
    <property type="component" value="Unassembled WGS sequence"/>
</dbReference>
<dbReference type="RefSeq" id="XP_009042981.1">
    <property type="nucleotide sequence ID" value="XM_009044733.1"/>
</dbReference>
<accession>F0YRD9</accession>
<organism evidence="2">
    <name type="scientific">Aureococcus anophagefferens</name>
    <name type="common">Harmful bloom alga</name>
    <dbReference type="NCBI Taxonomy" id="44056"/>
    <lineage>
        <taxon>Eukaryota</taxon>
        <taxon>Sar</taxon>
        <taxon>Stramenopiles</taxon>
        <taxon>Ochrophyta</taxon>
        <taxon>Pelagophyceae</taxon>
        <taxon>Pelagomonadales</taxon>
        <taxon>Pelagomonadaceae</taxon>
        <taxon>Aureococcus</taxon>
    </lineage>
</organism>
<feature type="non-terminal residue" evidence="1">
    <location>
        <position position="1"/>
    </location>
</feature>
<dbReference type="AlphaFoldDB" id="F0YRD9"/>
<proteinExistence type="predicted"/>
<reference evidence="1 2" key="1">
    <citation type="journal article" date="2011" name="Proc. Natl. Acad. Sci. U.S.A.">
        <title>Niche of harmful alga Aureococcus anophagefferens revealed through ecogenomics.</title>
        <authorList>
            <person name="Gobler C.J."/>
            <person name="Berry D.L."/>
            <person name="Dyhrman S.T."/>
            <person name="Wilhelm S.W."/>
            <person name="Salamov A."/>
            <person name="Lobanov A.V."/>
            <person name="Zhang Y."/>
            <person name="Collier J.L."/>
            <person name="Wurch L.L."/>
            <person name="Kustka A.B."/>
            <person name="Dill B.D."/>
            <person name="Shah M."/>
            <person name="VerBerkmoes N.C."/>
            <person name="Kuo A."/>
            <person name="Terry A."/>
            <person name="Pangilinan J."/>
            <person name="Lindquist E.A."/>
            <person name="Lucas S."/>
            <person name="Paulsen I.T."/>
            <person name="Hattenrath-Lehmann T.K."/>
            <person name="Talmage S.C."/>
            <person name="Walker E.A."/>
            <person name="Koch F."/>
            <person name="Burson A.M."/>
            <person name="Marcoval M.A."/>
            <person name="Tang Y.Z."/>
            <person name="Lecleir G.R."/>
            <person name="Coyne K.J."/>
            <person name="Berg G.M."/>
            <person name="Bertrand E.M."/>
            <person name="Saito M.A."/>
            <person name="Gladyshev V.N."/>
            <person name="Grigoriev I.V."/>
        </authorList>
    </citation>
    <scope>NUCLEOTIDE SEQUENCE [LARGE SCALE GENOMIC DNA]</scope>
    <source>
        <strain evidence="2">CCMP 1984</strain>
    </source>
</reference>
<sequence length="167" mass="18148">GRAQFDAVRPVVSGAQLLHRVLVGHTGVGLLGLGQRTRPEIAEGKPATSSYRTEIPVAAPEADFAADSDAEDGAEETINGDFGPQKGIANMAAFDAEIMRDFLVDVDKIFYDFASHRAEDVPDTSIRTVADAYFVRYLGMMRERQTALHKLLARTPPLVYGLNELDG</sequence>
<dbReference type="KEGG" id="aaf:AURANDRAFT_68990"/>
<name>F0YRD9_AURAN</name>
<protein>
    <submittedName>
        <fullName evidence="1">Expressed protein</fullName>
    </submittedName>
</protein>
<keyword evidence="2" id="KW-1185">Reference proteome</keyword>
<gene>
    <name evidence="1" type="ORF">AURANDRAFT_68990</name>
</gene>
<evidence type="ECO:0000313" key="2">
    <source>
        <dbReference type="Proteomes" id="UP000002729"/>
    </source>
</evidence>
<dbReference type="EMBL" id="GL833619">
    <property type="protein sequence ID" value="EGB02320.1"/>
    <property type="molecule type" value="Genomic_DNA"/>
</dbReference>
<dbReference type="InParanoid" id="F0YRD9"/>